<dbReference type="InParanoid" id="H6BRG1"/>
<keyword evidence="10" id="KW-1185">Reference proteome</keyword>
<evidence type="ECO:0000256" key="4">
    <source>
        <dbReference type="ARBA" id="ARBA00022970"/>
    </source>
</evidence>
<evidence type="ECO:0000259" key="8">
    <source>
        <dbReference type="Pfam" id="PF00324"/>
    </source>
</evidence>
<dbReference type="Pfam" id="PF00324">
    <property type="entry name" value="AA_permease"/>
    <property type="match status" value="2"/>
</dbReference>
<dbReference type="GO" id="GO:0016020">
    <property type="term" value="C:membrane"/>
    <property type="evidence" value="ECO:0007669"/>
    <property type="project" value="UniProtKB-SubCell"/>
</dbReference>
<evidence type="ECO:0000256" key="3">
    <source>
        <dbReference type="ARBA" id="ARBA00022692"/>
    </source>
</evidence>
<dbReference type="EMBL" id="JH226131">
    <property type="protein sequence ID" value="EHY53966.1"/>
    <property type="molecule type" value="Genomic_DNA"/>
</dbReference>
<dbReference type="VEuPathDB" id="FungiDB:HMPREF1120_02145"/>
<evidence type="ECO:0000313" key="9">
    <source>
        <dbReference type="EMBL" id="EHY53966.1"/>
    </source>
</evidence>
<keyword evidence="3 7" id="KW-0812">Transmembrane</keyword>
<dbReference type="Proteomes" id="UP000007304">
    <property type="component" value="Unassembled WGS sequence"/>
</dbReference>
<dbReference type="eggNOG" id="KOG1286">
    <property type="taxonomic scope" value="Eukaryota"/>
</dbReference>
<evidence type="ECO:0000256" key="6">
    <source>
        <dbReference type="ARBA" id="ARBA00023136"/>
    </source>
</evidence>
<gene>
    <name evidence="9" type="ORF">HMPREF1120_02145</name>
</gene>
<comment type="subcellular location">
    <subcellularLocation>
        <location evidence="1">Membrane</location>
        <topology evidence="1">Multi-pass membrane protein</topology>
    </subcellularLocation>
</comment>
<dbReference type="InterPro" id="IPR004841">
    <property type="entry name" value="AA-permease/SLC12A_dom"/>
</dbReference>
<feature type="transmembrane region" description="Helical" evidence="7">
    <location>
        <begin position="23"/>
        <end position="48"/>
    </location>
</feature>
<proteinExistence type="predicted"/>
<keyword evidence="4" id="KW-0029">Amino-acid transport</keyword>
<dbReference type="HOGENOM" id="CLU_007946_8_4_1"/>
<feature type="transmembrane region" description="Helical" evidence="7">
    <location>
        <begin position="69"/>
        <end position="88"/>
    </location>
</feature>
<dbReference type="PANTHER" id="PTHR43341:SF1">
    <property type="entry name" value="GENERAL AMINO-ACID PERMEASE GAP1"/>
    <property type="match status" value="1"/>
</dbReference>
<organism evidence="9 10">
    <name type="scientific">Exophiala dermatitidis (strain ATCC 34100 / CBS 525.76 / NIH/UT8656)</name>
    <name type="common">Black yeast</name>
    <name type="synonym">Wangiella dermatitidis</name>
    <dbReference type="NCBI Taxonomy" id="858893"/>
    <lineage>
        <taxon>Eukaryota</taxon>
        <taxon>Fungi</taxon>
        <taxon>Dikarya</taxon>
        <taxon>Ascomycota</taxon>
        <taxon>Pezizomycotina</taxon>
        <taxon>Eurotiomycetes</taxon>
        <taxon>Chaetothyriomycetidae</taxon>
        <taxon>Chaetothyriales</taxon>
        <taxon>Herpotrichiellaceae</taxon>
        <taxon>Exophiala</taxon>
    </lineage>
</organism>
<evidence type="ECO:0000256" key="5">
    <source>
        <dbReference type="ARBA" id="ARBA00022989"/>
    </source>
</evidence>
<dbReference type="STRING" id="858893.H6BRG1"/>
<keyword evidence="5 7" id="KW-1133">Transmembrane helix</keyword>
<evidence type="ECO:0000256" key="1">
    <source>
        <dbReference type="ARBA" id="ARBA00004141"/>
    </source>
</evidence>
<feature type="domain" description="Amino acid permease/ SLC12A" evidence="8">
    <location>
        <begin position="239"/>
        <end position="308"/>
    </location>
</feature>
<evidence type="ECO:0000256" key="7">
    <source>
        <dbReference type="SAM" id="Phobius"/>
    </source>
</evidence>
<evidence type="ECO:0000313" key="10">
    <source>
        <dbReference type="Proteomes" id="UP000007304"/>
    </source>
</evidence>
<feature type="domain" description="Amino acid permease/ SLC12A" evidence="8">
    <location>
        <begin position="21"/>
        <end position="237"/>
    </location>
</feature>
<feature type="transmembrane region" description="Helical" evidence="7">
    <location>
        <begin position="115"/>
        <end position="134"/>
    </location>
</feature>
<dbReference type="GO" id="GO:0015171">
    <property type="term" value="F:amino acid transmembrane transporter activity"/>
    <property type="evidence" value="ECO:0007669"/>
    <property type="project" value="TreeGrafter"/>
</dbReference>
<dbReference type="RefSeq" id="XP_009154427.1">
    <property type="nucleotide sequence ID" value="XM_009156179.1"/>
</dbReference>
<dbReference type="GeneID" id="20306784"/>
<accession>H6BRG1</accession>
<dbReference type="PANTHER" id="PTHR43341">
    <property type="entry name" value="AMINO ACID PERMEASE"/>
    <property type="match status" value="1"/>
</dbReference>
<keyword evidence="6 7" id="KW-0472">Membrane</keyword>
<dbReference type="InterPro" id="IPR050524">
    <property type="entry name" value="APC_YAT"/>
</dbReference>
<dbReference type="Gene3D" id="1.20.1740.10">
    <property type="entry name" value="Amino acid/polyamine transporter I"/>
    <property type="match status" value="1"/>
</dbReference>
<evidence type="ECO:0000256" key="2">
    <source>
        <dbReference type="ARBA" id="ARBA00022448"/>
    </source>
</evidence>
<keyword evidence="2" id="KW-0813">Transport</keyword>
<sequence>MEKVCIDTPEIAVVDVETETVEFVLGVIKLVAMAGFIIFGIIVSCGGVPTDTRGYIGFRYWDGADGNHAFRNGFAGFCSVFVLAAFAYEGSELVGLAAAEAKDPRKSLPKATKQVLWSILGVYVLSSLIVGIIVPNNSPDLLYATGANTKASPSVLAIQYAGVRGPHSLFNAAITVSTLSVANSATYGSTRTLQALAQHRMAPRFLAYVDGKGRPIGPVIVLLLMGLLAFISLSAAGDQVRFRQAWKAAGKSIDDLPFKSQLGTYGSYVTLFMAVIVLIAAFYVALFPAGAGTPNAIRFFQNYLSAPV</sequence>
<feature type="transmembrane region" description="Helical" evidence="7">
    <location>
        <begin position="265"/>
        <end position="289"/>
    </location>
</feature>
<feature type="transmembrane region" description="Helical" evidence="7">
    <location>
        <begin position="216"/>
        <end position="236"/>
    </location>
</feature>
<protein>
    <submittedName>
        <fullName evidence="9">AAT family amino acid transporter</fullName>
    </submittedName>
</protein>
<reference evidence="9" key="1">
    <citation type="submission" date="2011-07" db="EMBL/GenBank/DDBJ databases">
        <title>The Genome Sequence of Exophiala (Wangiella) dermatitidis NIH/UT8656.</title>
        <authorList>
            <consortium name="The Broad Institute Genome Sequencing Platform"/>
            <person name="Cuomo C."/>
            <person name="Wang Z."/>
            <person name="Hunicke-Smith S."/>
            <person name="Szanislo P.J."/>
            <person name="Earl A."/>
            <person name="Young S.K."/>
            <person name="Zeng Q."/>
            <person name="Gargeya S."/>
            <person name="Fitzgerald M."/>
            <person name="Haas B."/>
            <person name="Abouelleil A."/>
            <person name="Alvarado L."/>
            <person name="Arachchi H.M."/>
            <person name="Berlin A."/>
            <person name="Brown A."/>
            <person name="Chapman S.B."/>
            <person name="Chen Z."/>
            <person name="Dunbar C."/>
            <person name="Freedman E."/>
            <person name="Gearin G."/>
            <person name="Gellesch M."/>
            <person name="Goldberg J."/>
            <person name="Griggs A."/>
            <person name="Gujja S."/>
            <person name="Heiman D."/>
            <person name="Howarth C."/>
            <person name="Larson L."/>
            <person name="Lui A."/>
            <person name="MacDonald P.J.P."/>
            <person name="Montmayeur A."/>
            <person name="Murphy C."/>
            <person name="Neiman D."/>
            <person name="Pearson M."/>
            <person name="Priest M."/>
            <person name="Roberts A."/>
            <person name="Saif S."/>
            <person name="Shea T."/>
            <person name="Shenoy N."/>
            <person name="Sisk P."/>
            <person name="Stolte C."/>
            <person name="Sykes S."/>
            <person name="Wortman J."/>
            <person name="Nusbaum C."/>
            <person name="Birren B."/>
        </authorList>
    </citation>
    <scope>NUCLEOTIDE SEQUENCE</scope>
    <source>
        <strain evidence="9">NIH/UT8656</strain>
    </source>
</reference>
<dbReference type="AlphaFoldDB" id="H6BRG1"/>
<dbReference type="OMA" id="CISIASW"/>
<name>H6BRG1_EXODN</name>